<dbReference type="PANTHER" id="PTHR38436">
    <property type="entry name" value="POLYKETIDE CYCLASE SNOAL-LIKE DOMAIN"/>
    <property type="match status" value="1"/>
</dbReference>
<dbReference type="Proteomes" id="UP000520767">
    <property type="component" value="Unassembled WGS sequence"/>
</dbReference>
<comment type="caution">
    <text evidence="2">The sequence shown here is derived from an EMBL/GenBank/DDBJ whole genome shotgun (WGS) entry which is preliminary data.</text>
</comment>
<dbReference type="AlphaFoldDB" id="A0A7W7Q9N1"/>
<accession>A0A7W7Q9N1</accession>
<proteinExistence type="predicted"/>
<reference evidence="2 3" key="1">
    <citation type="submission" date="2020-08" db="EMBL/GenBank/DDBJ databases">
        <title>Genomic Encyclopedia of Type Strains, Phase III (KMG-III): the genomes of soil and plant-associated and newly described type strains.</title>
        <authorList>
            <person name="Whitman W."/>
        </authorList>
    </citation>
    <scope>NUCLEOTIDE SEQUENCE [LARGE SCALE GENOMIC DNA]</scope>
    <source>
        <strain evidence="2 3">CECT 8960</strain>
    </source>
</reference>
<name>A0A7W7Q9N1_9PSEU</name>
<evidence type="ECO:0000259" key="1">
    <source>
        <dbReference type="Pfam" id="PF12680"/>
    </source>
</evidence>
<dbReference type="Gene3D" id="3.10.450.50">
    <property type="match status" value="1"/>
</dbReference>
<evidence type="ECO:0000313" key="3">
    <source>
        <dbReference type="Proteomes" id="UP000520767"/>
    </source>
</evidence>
<dbReference type="InterPro" id="IPR037401">
    <property type="entry name" value="SnoaL-like"/>
</dbReference>
<dbReference type="InterPro" id="IPR032710">
    <property type="entry name" value="NTF2-like_dom_sf"/>
</dbReference>
<dbReference type="Pfam" id="PF12680">
    <property type="entry name" value="SnoaL_2"/>
    <property type="match status" value="1"/>
</dbReference>
<dbReference type="SUPFAM" id="SSF54427">
    <property type="entry name" value="NTF2-like"/>
    <property type="match status" value="1"/>
</dbReference>
<keyword evidence="2" id="KW-0413">Isomerase</keyword>
<organism evidence="2 3">
    <name type="scientific">Actinophytocola algeriensis</name>
    <dbReference type="NCBI Taxonomy" id="1768010"/>
    <lineage>
        <taxon>Bacteria</taxon>
        <taxon>Bacillati</taxon>
        <taxon>Actinomycetota</taxon>
        <taxon>Actinomycetes</taxon>
        <taxon>Pseudonocardiales</taxon>
        <taxon>Pseudonocardiaceae</taxon>
    </lineage>
</organism>
<dbReference type="RefSeq" id="WP_184813547.1">
    <property type="nucleotide sequence ID" value="NZ_JACHJQ010000006.1"/>
</dbReference>
<dbReference type="EMBL" id="JACHJQ010000006">
    <property type="protein sequence ID" value="MBB4909438.1"/>
    <property type="molecule type" value="Genomic_DNA"/>
</dbReference>
<evidence type="ECO:0000313" key="2">
    <source>
        <dbReference type="EMBL" id="MBB4909438.1"/>
    </source>
</evidence>
<protein>
    <submittedName>
        <fullName evidence="2">Steroid delta-isomerase-like uncharacterized protein</fullName>
    </submittedName>
</protein>
<gene>
    <name evidence="2" type="ORF">FHR82_005696</name>
</gene>
<dbReference type="GO" id="GO:0030638">
    <property type="term" value="P:polyketide metabolic process"/>
    <property type="evidence" value="ECO:0007669"/>
    <property type="project" value="InterPro"/>
</dbReference>
<feature type="domain" description="SnoaL-like" evidence="1">
    <location>
        <begin position="29"/>
        <end position="139"/>
    </location>
</feature>
<dbReference type="PANTHER" id="PTHR38436:SF1">
    <property type="entry name" value="ESTER CYCLASE"/>
    <property type="match status" value="1"/>
</dbReference>
<dbReference type="InterPro" id="IPR009959">
    <property type="entry name" value="Cyclase_SnoaL-like"/>
</dbReference>
<dbReference type="GO" id="GO:0016853">
    <property type="term" value="F:isomerase activity"/>
    <property type="evidence" value="ECO:0007669"/>
    <property type="project" value="UniProtKB-KW"/>
</dbReference>
<sequence>MATPIARAAGKKQPGGLDPVFLKDWADRNLAAWEALDAEAVADTCTDDIVWTDPSVPWPIRGRKELIKVINAFATSYPDLKITRVSDPIPSPTEQLGIARYTMTGTLTKLWPFTNMAPTGQSMSVRCIDEWVFRDGLLASNTTIYDCLQTARQLGIVPPPNTLQSKVMSKVQHLRARSLRAKAACPACGYQKNHTH</sequence>
<keyword evidence="3" id="KW-1185">Reference proteome</keyword>